<dbReference type="Gene3D" id="1.10.10.1250">
    <property type="entry name" value="RNA polymerase, subunit delta, N-terminal domain"/>
    <property type="match status" value="1"/>
</dbReference>
<dbReference type="GO" id="GO:0000428">
    <property type="term" value="C:DNA-directed RNA polymerase complex"/>
    <property type="evidence" value="ECO:0007669"/>
    <property type="project" value="UniProtKB-KW"/>
</dbReference>
<evidence type="ECO:0000256" key="6">
    <source>
        <dbReference type="HAMAP-Rule" id="MF_00357"/>
    </source>
</evidence>
<dbReference type="InterPro" id="IPR007759">
    <property type="entry name" value="Asxl_HARE-HTH"/>
</dbReference>
<evidence type="ECO:0000256" key="3">
    <source>
        <dbReference type="ARBA" id="ARBA00022679"/>
    </source>
</evidence>
<evidence type="ECO:0000256" key="7">
    <source>
        <dbReference type="SAM" id="MobiDB-lite"/>
    </source>
</evidence>
<keyword evidence="4 6" id="KW-0548">Nucleotidyltransferase</keyword>
<keyword evidence="5 6" id="KW-0804">Transcription</keyword>
<evidence type="ECO:0000313" key="10">
    <source>
        <dbReference type="Proteomes" id="UP000247922"/>
    </source>
</evidence>
<dbReference type="RefSeq" id="WP_110250699.1">
    <property type="nucleotide sequence ID" value="NZ_QJJR01000003.1"/>
</dbReference>
<feature type="region of interest" description="Disordered" evidence="7">
    <location>
        <begin position="88"/>
        <end position="189"/>
    </location>
</feature>
<gene>
    <name evidence="6" type="primary">rpoE</name>
    <name evidence="9" type="ORF">DES38_10381</name>
</gene>
<comment type="subunit">
    <text evidence="6">RNAP is composed of a core of 2 alpha, a beta and a beta' subunits. The core is associated with a delta subunit and one of several sigma factors.</text>
</comment>
<dbReference type="GO" id="GO:0006351">
    <property type="term" value="P:DNA-templated transcription"/>
    <property type="evidence" value="ECO:0007669"/>
    <property type="project" value="InterPro"/>
</dbReference>
<evidence type="ECO:0000259" key="8">
    <source>
        <dbReference type="PROSITE" id="PS51913"/>
    </source>
</evidence>
<dbReference type="HAMAP" id="MF_00357">
    <property type="entry name" value="RNApol_bact_RpoE"/>
    <property type="match status" value="1"/>
</dbReference>
<dbReference type="PROSITE" id="PS51913">
    <property type="entry name" value="HTH_HARE"/>
    <property type="match status" value="1"/>
</dbReference>
<dbReference type="GO" id="GO:0006355">
    <property type="term" value="P:regulation of DNA-templated transcription"/>
    <property type="evidence" value="ECO:0007669"/>
    <property type="project" value="UniProtKB-UniRule"/>
</dbReference>
<comment type="function">
    <text evidence="6">Participates in both the initiation and recycling phases of transcription. In the presence of the delta subunit, RNAP displays an increased specificity of transcription, a decreased affinity for nucleic acids, and an increased efficiency of RNA synthesis because of enhanced recycling.</text>
</comment>
<evidence type="ECO:0000256" key="1">
    <source>
        <dbReference type="ARBA" id="ARBA00009828"/>
    </source>
</evidence>
<organism evidence="9 10">
    <name type="scientific">Streptohalobacillus salinus</name>
    <dbReference type="NCBI Taxonomy" id="621096"/>
    <lineage>
        <taxon>Bacteria</taxon>
        <taxon>Bacillati</taxon>
        <taxon>Bacillota</taxon>
        <taxon>Bacilli</taxon>
        <taxon>Bacillales</taxon>
        <taxon>Bacillaceae</taxon>
        <taxon>Streptohalobacillus</taxon>
    </lineage>
</organism>
<feature type="compositionally biased region" description="Acidic residues" evidence="7">
    <location>
        <begin position="135"/>
        <end position="181"/>
    </location>
</feature>
<dbReference type="Pfam" id="PF05066">
    <property type="entry name" value="HARE-HTH"/>
    <property type="match status" value="1"/>
</dbReference>
<comment type="similarity">
    <text evidence="1 6">Belongs to the RpoE family.</text>
</comment>
<comment type="caution">
    <text evidence="9">The sequence shown here is derived from an EMBL/GenBank/DDBJ whole genome shotgun (WGS) entry which is preliminary data.</text>
</comment>
<dbReference type="InterPro" id="IPR029757">
    <property type="entry name" value="RpoE"/>
</dbReference>
<evidence type="ECO:0000256" key="5">
    <source>
        <dbReference type="ARBA" id="ARBA00023163"/>
    </source>
</evidence>
<sequence>MSVKDINRDELKERSMIEIGTMLLKDEKKTMHYRTLFDQVAEIKGFTQEQKDYHIAQFYTDLNLDGRFLFLGQGEWGLKAWYPVEQIDEEVTQEPKKKKKKKKKATKKEVAPSIDDVDEDLTEIPLGFIEKDLSTDDDDDDDDDDLDLDDDDDLFDDDDDDEDYDDDDDDDDSDNDDADDDKDTKKDTK</sequence>
<keyword evidence="10" id="KW-1185">Reference proteome</keyword>
<accession>A0A2V3WFL7</accession>
<evidence type="ECO:0000313" key="9">
    <source>
        <dbReference type="EMBL" id="PXW92066.1"/>
    </source>
</evidence>
<dbReference type="OrthoDB" id="401223at2"/>
<keyword evidence="2 6" id="KW-0240">DNA-directed RNA polymerase</keyword>
<protein>
    <recommendedName>
        <fullName evidence="6">Probable DNA-directed RNA polymerase subunit delta</fullName>
    </recommendedName>
    <alternativeName>
        <fullName evidence="6">RNAP delta factor</fullName>
    </alternativeName>
</protein>
<evidence type="ECO:0000256" key="2">
    <source>
        <dbReference type="ARBA" id="ARBA00022478"/>
    </source>
</evidence>
<dbReference type="InterPro" id="IPR038087">
    <property type="entry name" value="RNAP_delta_N_dom_sf"/>
</dbReference>
<name>A0A2V3WFL7_9BACI</name>
<evidence type="ECO:0000256" key="4">
    <source>
        <dbReference type="ARBA" id="ARBA00022695"/>
    </source>
</evidence>
<proteinExistence type="inferred from homology"/>
<dbReference type="GO" id="GO:0003899">
    <property type="term" value="F:DNA-directed RNA polymerase activity"/>
    <property type="evidence" value="ECO:0007669"/>
    <property type="project" value="UniProtKB-UniRule"/>
</dbReference>
<dbReference type="AlphaFoldDB" id="A0A2V3WFL7"/>
<reference evidence="9 10" key="1">
    <citation type="submission" date="2018-05" db="EMBL/GenBank/DDBJ databases">
        <title>Genomic Encyclopedia of Type Strains, Phase IV (KMG-IV): sequencing the most valuable type-strain genomes for metagenomic binning, comparative biology and taxonomic classification.</title>
        <authorList>
            <person name="Goeker M."/>
        </authorList>
    </citation>
    <scope>NUCLEOTIDE SEQUENCE [LARGE SCALE GENOMIC DNA]</scope>
    <source>
        <strain evidence="9 10">DSM 22440</strain>
    </source>
</reference>
<feature type="compositionally biased region" description="Basic residues" evidence="7">
    <location>
        <begin position="96"/>
        <end position="106"/>
    </location>
</feature>
<dbReference type="EMBL" id="QJJR01000003">
    <property type="protein sequence ID" value="PXW92066.1"/>
    <property type="molecule type" value="Genomic_DNA"/>
</dbReference>
<keyword evidence="3 6" id="KW-0808">Transferase</keyword>
<dbReference type="Proteomes" id="UP000247922">
    <property type="component" value="Unassembled WGS sequence"/>
</dbReference>
<dbReference type="NCBIfam" id="TIGR04567">
    <property type="entry name" value="RNAP_delt_lowGC"/>
    <property type="match status" value="1"/>
</dbReference>
<feature type="domain" description="HTH HARE-type" evidence="8">
    <location>
        <begin position="14"/>
        <end position="81"/>
    </location>
</feature>